<sequence length="138" mass="15327">MTTFDADPVDALTDQDSWNLLGSVALGRLATSVADRPEIFPVNFAVQQHTILLRTAEGTKLLHAMLNEYVAFEADGYNVEEGWSVIVKGRAYVLGASELVEAERGQVLPWTTTVKDRFIRIVPIEISGRRFRFGGESE</sequence>
<dbReference type="RefSeq" id="WP_140687449.1">
    <property type="nucleotide sequence ID" value="NZ_RCZG01000001.1"/>
</dbReference>
<dbReference type="OrthoDB" id="7062584at2"/>
<dbReference type="InterPro" id="IPR012349">
    <property type="entry name" value="Split_barrel_FMN-bd"/>
</dbReference>
<dbReference type="AlphaFoldDB" id="A0A502EJJ9"/>
<evidence type="ECO:0000313" key="2">
    <source>
        <dbReference type="Proteomes" id="UP000320095"/>
    </source>
</evidence>
<dbReference type="Gene3D" id="2.30.110.10">
    <property type="entry name" value="Electron Transport, Fmn-binding Protein, Chain A"/>
    <property type="match status" value="1"/>
</dbReference>
<protein>
    <submittedName>
        <fullName evidence="1">Pyridoxamine 5'-phosphate oxidase family protein</fullName>
    </submittedName>
</protein>
<dbReference type="Proteomes" id="UP000320095">
    <property type="component" value="Unassembled WGS sequence"/>
</dbReference>
<gene>
    <name evidence="1" type="ORF">EAH80_01635</name>
</gene>
<evidence type="ECO:0000313" key="1">
    <source>
        <dbReference type="EMBL" id="TPG36676.1"/>
    </source>
</evidence>
<dbReference type="InterPro" id="IPR024747">
    <property type="entry name" value="Pyridox_Oxase-rel"/>
</dbReference>
<accession>A0A502EJJ9</accession>
<organism evidence="1 2">
    <name type="scientific">Mycolicibacterium hodleri</name>
    <dbReference type="NCBI Taxonomy" id="49897"/>
    <lineage>
        <taxon>Bacteria</taxon>
        <taxon>Bacillati</taxon>
        <taxon>Actinomycetota</taxon>
        <taxon>Actinomycetes</taxon>
        <taxon>Mycobacteriales</taxon>
        <taxon>Mycobacteriaceae</taxon>
        <taxon>Mycolicibacterium</taxon>
    </lineage>
</organism>
<name>A0A502EJJ9_9MYCO</name>
<dbReference type="Pfam" id="PF12900">
    <property type="entry name" value="Pyridox_ox_2"/>
    <property type="match status" value="1"/>
</dbReference>
<comment type="caution">
    <text evidence="1">The sequence shown here is derived from an EMBL/GenBank/DDBJ whole genome shotgun (WGS) entry which is preliminary data.</text>
</comment>
<keyword evidence="2" id="KW-1185">Reference proteome</keyword>
<proteinExistence type="predicted"/>
<reference evidence="1 2" key="1">
    <citation type="journal article" date="2019" name="Environ. Microbiol.">
        <title>Species interactions and distinct microbial communities in high Arctic permafrost affected cryosols are associated with the CH4 and CO2 gas fluxes.</title>
        <authorList>
            <person name="Altshuler I."/>
            <person name="Hamel J."/>
            <person name="Turney S."/>
            <person name="Magnuson E."/>
            <person name="Levesque R."/>
            <person name="Greer C."/>
            <person name="Whyte L.G."/>
        </authorList>
    </citation>
    <scope>NUCLEOTIDE SEQUENCE [LARGE SCALE GENOMIC DNA]</scope>
    <source>
        <strain evidence="1 2">S5.20</strain>
    </source>
</reference>
<dbReference type="SUPFAM" id="SSF50475">
    <property type="entry name" value="FMN-binding split barrel"/>
    <property type="match status" value="1"/>
</dbReference>
<dbReference type="EMBL" id="RCZG01000001">
    <property type="protein sequence ID" value="TPG36676.1"/>
    <property type="molecule type" value="Genomic_DNA"/>
</dbReference>